<proteinExistence type="predicted"/>
<sequence>RDKHCQVQLKRSSNIEEHFNEVLLTNKLKNFCALHFRWRVIFCVLGFPKVQIFFELITLIY</sequence>
<gene>
    <name evidence="1" type="ORF">scyTo_0008322</name>
</gene>
<dbReference type="AlphaFoldDB" id="A0A401P7F1"/>
<keyword evidence="2" id="KW-1185">Reference proteome</keyword>
<dbReference type="EMBL" id="BFAA01003157">
    <property type="protein sequence ID" value="GCB69038.1"/>
    <property type="molecule type" value="Genomic_DNA"/>
</dbReference>
<evidence type="ECO:0000313" key="1">
    <source>
        <dbReference type="EMBL" id="GCB69038.1"/>
    </source>
</evidence>
<dbReference type="Proteomes" id="UP000288216">
    <property type="component" value="Unassembled WGS sequence"/>
</dbReference>
<organism evidence="1 2">
    <name type="scientific">Scyliorhinus torazame</name>
    <name type="common">Cloudy catshark</name>
    <name type="synonym">Catulus torazame</name>
    <dbReference type="NCBI Taxonomy" id="75743"/>
    <lineage>
        <taxon>Eukaryota</taxon>
        <taxon>Metazoa</taxon>
        <taxon>Chordata</taxon>
        <taxon>Craniata</taxon>
        <taxon>Vertebrata</taxon>
        <taxon>Chondrichthyes</taxon>
        <taxon>Elasmobranchii</taxon>
        <taxon>Galeomorphii</taxon>
        <taxon>Galeoidea</taxon>
        <taxon>Carcharhiniformes</taxon>
        <taxon>Scyliorhinidae</taxon>
        <taxon>Scyliorhinus</taxon>
    </lineage>
</organism>
<protein>
    <submittedName>
        <fullName evidence="1">Uncharacterized protein</fullName>
    </submittedName>
</protein>
<evidence type="ECO:0000313" key="2">
    <source>
        <dbReference type="Proteomes" id="UP000288216"/>
    </source>
</evidence>
<feature type="non-terminal residue" evidence="1">
    <location>
        <position position="1"/>
    </location>
</feature>
<comment type="caution">
    <text evidence="1">The sequence shown here is derived from an EMBL/GenBank/DDBJ whole genome shotgun (WGS) entry which is preliminary data.</text>
</comment>
<accession>A0A401P7F1</accession>
<name>A0A401P7F1_SCYTO</name>
<reference evidence="1 2" key="1">
    <citation type="journal article" date="2018" name="Nat. Ecol. Evol.">
        <title>Shark genomes provide insights into elasmobranch evolution and the origin of vertebrates.</title>
        <authorList>
            <person name="Hara Y"/>
            <person name="Yamaguchi K"/>
            <person name="Onimaru K"/>
            <person name="Kadota M"/>
            <person name="Koyanagi M"/>
            <person name="Keeley SD"/>
            <person name="Tatsumi K"/>
            <person name="Tanaka K"/>
            <person name="Motone F"/>
            <person name="Kageyama Y"/>
            <person name="Nozu R"/>
            <person name="Adachi N"/>
            <person name="Nishimura O"/>
            <person name="Nakagawa R"/>
            <person name="Tanegashima C"/>
            <person name="Kiyatake I"/>
            <person name="Matsumoto R"/>
            <person name="Murakumo K"/>
            <person name="Nishida K"/>
            <person name="Terakita A"/>
            <person name="Kuratani S"/>
            <person name="Sato K"/>
            <person name="Hyodo S Kuraku.S."/>
        </authorList>
    </citation>
    <scope>NUCLEOTIDE SEQUENCE [LARGE SCALE GENOMIC DNA]</scope>
</reference>